<organism evidence="2 3">
    <name type="scientific">Pisolithus tinctorius Marx 270</name>
    <dbReference type="NCBI Taxonomy" id="870435"/>
    <lineage>
        <taxon>Eukaryota</taxon>
        <taxon>Fungi</taxon>
        <taxon>Dikarya</taxon>
        <taxon>Basidiomycota</taxon>
        <taxon>Agaricomycotina</taxon>
        <taxon>Agaricomycetes</taxon>
        <taxon>Agaricomycetidae</taxon>
        <taxon>Boletales</taxon>
        <taxon>Sclerodermatineae</taxon>
        <taxon>Pisolithaceae</taxon>
        <taxon>Pisolithus</taxon>
    </lineage>
</organism>
<reference evidence="3" key="2">
    <citation type="submission" date="2015-01" db="EMBL/GenBank/DDBJ databases">
        <title>Evolutionary Origins and Diversification of the Mycorrhizal Mutualists.</title>
        <authorList>
            <consortium name="DOE Joint Genome Institute"/>
            <consortium name="Mycorrhizal Genomics Consortium"/>
            <person name="Kohler A."/>
            <person name="Kuo A."/>
            <person name="Nagy L.G."/>
            <person name="Floudas D."/>
            <person name="Copeland A."/>
            <person name="Barry K.W."/>
            <person name="Cichocki N."/>
            <person name="Veneault-Fourrey C."/>
            <person name="LaButti K."/>
            <person name="Lindquist E.A."/>
            <person name="Lipzen A."/>
            <person name="Lundell T."/>
            <person name="Morin E."/>
            <person name="Murat C."/>
            <person name="Riley R."/>
            <person name="Ohm R."/>
            <person name="Sun H."/>
            <person name="Tunlid A."/>
            <person name="Henrissat B."/>
            <person name="Grigoriev I.V."/>
            <person name="Hibbett D.S."/>
            <person name="Martin F."/>
        </authorList>
    </citation>
    <scope>NUCLEOTIDE SEQUENCE [LARGE SCALE GENOMIC DNA]</scope>
    <source>
        <strain evidence="3">Marx 270</strain>
    </source>
</reference>
<dbReference type="AlphaFoldDB" id="A0A0C3P2D5"/>
<dbReference type="OrthoDB" id="21643at2759"/>
<proteinExistence type="predicted"/>
<gene>
    <name evidence="2" type="ORF">M404DRAFT_28762</name>
</gene>
<evidence type="ECO:0000256" key="1">
    <source>
        <dbReference type="SAM" id="MobiDB-lite"/>
    </source>
</evidence>
<dbReference type="STRING" id="870435.A0A0C3P2D5"/>
<keyword evidence="3" id="KW-1185">Reference proteome</keyword>
<evidence type="ECO:0000313" key="3">
    <source>
        <dbReference type="Proteomes" id="UP000054217"/>
    </source>
</evidence>
<dbReference type="EMBL" id="KN831988">
    <property type="protein sequence ID" value="KIO01459.1"/>
    <property type="molecule type" value="Genomic_DNA"/>
</dbReference>
<dbReference type="HOGENOM" id="CLU_1461885_0_0_1"/>
<dbReference type="InParanoid" id="A0A0C3P2D5"/>
<sequence>MKSAASFSLLGHLDLDLELEDDVLGCSSVPTTALPSTLVTTSSSELFSSSNWNQEVKRLGREGSAVITPDSTRRLLFPLVESLPYTNSGAQISISKQVHTHARSDTRSVVFPRSQVNVGTPQDQSNPPPLSGTGRKFERSPDTTEQFIREAWERDKSEVTSAWKKAWKEAKGRKRGCAAADGMDV</sequence>
<evidence type="ECO:0000313" key="2">
    <source>
        <dbReference type="EMBL" id="KIO01459.1"/>
    </source>
</evidence>
<feature type="compositionally biased region" description="Polar residues" evidence="1">
    <location>
        <begin position="114"/>
        <end position="125"/>
    </location>
</feature>
<protein>
    <submittedName>
        <fullName evidence="2">Uncharacterized protein</fullName>
    </submittedName>
</protein>
<feature type="compositionally biased region" description="Basic and acidic residues" evidence="1">
    <location>
        <begin position="135"/>
        <end position="144"/>
    </location>
</feature>
<name>A0A0C3P2D5_PISTI</name>
<feature type="region of interest" description="Disordered" evidence="1">
    <location>
        <begin position="113"/>
        <end position="144"/>
    </location>
</feature>
<dbReference type="Proteomes" id="UP000054217">
    <property type="component" value="Unassembled WGS sequence"/>
</dbReference>
<reference evidence="2 3" key="1">
    <citation type="submission" date="2014-04" db="EMBL/GenBank/DDBJ databases">
        <authorList>
            <consortium name="DOE Joint Genome Institute"/>
            <person name="Kuo A."/>
            <person name="Kohler A."/>
            <person name="Costa M.D."/>
            <person name="Nagy L.G."/>
            <person name="Floudas D."/>
            <person name="Copeland A."/>
            <person name="Barry K.W."/>
            <person name="Cichocki N."/>
            <person name="Veneault-Fourrey C."/>
            <person name="LaButti K."/>
            <person name="Lindquist E.A."/>
            <person name="Lipzen A."/>
            <person name="Lundell T."/>
            <person name="Morin E."/>
            <person name="Murat C."/>
            <person name="Sun H."/>
            <person name="Tunlid A."/>
            <person name="Henrissat B."/>
            <person name="Grigoriev I.V."/>
            <person name="Hibbett D.S."/>
            <person name="Martin F."/>
            <person name="Nordberg H.P."/>
            <person name="Cantor M.N."/>
            <person name="Hua S.X."/>
        </authorList>
    </citation>
    <scope>NUCLEOTIDE SEQUENCE [LARGE SCALE GENOMIC DNA]</scope>
    <source>
        <strain evidence="2 3">Marx 270</strain>
    </source>
</reference>
<accession>A0A0C3P2D5</accession>